<dbReference type="Gene3D" id="1.10.3300.10">
    <property type="entry name" value="Jann2411-like domain"/>
    <property type="match status" value="1"/>
</dbReference>
<evidence type="ECO:0000259" key="1">
    <source>
        <dbReference type="Pfam" id="PF11706"/>
    </source>
</evidence>
<reference evidence="2 3" key="1">
    <citation type="submission" date="2017-09" db="EMBL/GenBank/DDBJ databases">
        <title>Genomic, metabolic, and phenotypic characteristics of bacterial isolates from the natural microbiome of the model nematode Caenorhabditis elegans.</title>
        <authorList>
            <person name="Zimmermann J."/>
            <person name="Obeng N."/>
            <person name="Yang W."/>
            <person name="Obeng O."/>
            <person name="Kissoyan K."/>
            <person name="Pees B."/>
            <person name="Dirksen P."/>
            <person name="Hoppner M."/>
            <person name="Franke A."/>
            <person name="Rosenstiel P."/>
            <person name="Leippe M."/>
            <person name="Dierking K."/>
            <person name="Kaleta C."/>
            <person name="Schulenburg H."/>
        </authorList>
    </citation>
    <scope>NUCLEOTIDE SEQUENCE [LARGE SCALE GENOMIC DNA]</scope>
    <source>
        <strain evidence="2 3">MYb73</strain>
    </source>
</reference>
<dbReference type="InterPro" id="IPR010852">
    <property type="entry name" value="ABATE"/>
</dbReference>
<dbReference type="AlphaFoldDB" id="A0A2S0I7G5"/>
<dbReference type="OrthoDB" id="9808437at2"/>
<dbReference type="InterPro" id="IPR021005">
    <property type="entry name" value="Znf_CGNR"/>
</dbReference>
<gene>
    <name evidence="2" type="ORF">CLM73_13100</name>
</gene>
<accession>A0A2S0I7G5</accession>
<keyword evidence="3" id="KW-1185">Reference proteome</keyword>
<organism evidence="2 3">
    <name type="scientific">Achromobacter spanius</name>
    <dbReference type="NCBI Taxonomy" id="217203"/>
    <lineage>
        <taxon>Bacteria</taxon>
        <taxon>Pseudomonadati</taxon>
        <taxon>Pseudomonadota</taxon>
        <taxon>Betaproteobacteria</taxon>
        <taxon>Burkholderiales</taxon>
        <taxon>Alcaligenaceae</taxon>
        <taxon>Achromobacter</taxon>
    </lineage>
</organism>
<dbReference type="PANTHER" id="PTHR35525:SF3">
    <property type="entry name" value="BLL6575 PROTEIN"/>
    <property type="match status" value="1"/>
</dbReference>
<sequence length="200" mass="21268">MNTSHAPEFRELGDHVALDMINTVEQSSAGPVDRWQSDADVAGWLALAGVGAAQGAAPGAAPAGLLESARGLRDTVRELVAQRKAQAPLALSALNRALAAGGSHLELAPVDDGSLVMSRRYPSQTAAQWLLPVAEAAADLLAHGDFGLVRKCESDACSLWFYDRTRSHKRRWCSMALCGNRHKVAAFRQREAADASAKAK</sequence>
<feature type="domain" description="Zinc finger CGNR" evidence="1">
    <location>
        <begin position="149"/>
        <end position="190"/>
    </location>
</feature>
<protein>
    <recommendedName>
        <fullName evidence="1">Zinc finger CGNR domain-containing protein</fullName>
    </recommendedName>
</protein>
<dbReference type="PANTHER" id="PTHR35525">
    <property type="entry name" value="BLL6575 PROTEIN"/>
    <property type="match status" value="1"/>
</dbReference>
<evidence type="ECO:0000313" key="3">
    <source>
        <dbReference type="Proteomes" id="UP000239477"/>
    </source>
</evidence>
<name>A0A2S0I7G5_9BURK</name>
<dbReference type="Pfam" id="PF07336">
    <property type="entry name" value="ABATE"/>
    <property type="match status" value="1"/>
</dbReference>
<proteinExistence type="predicted"/>
<dbReference type="RefSeq" id="WP_105238797.1">
    <property type="nucleotide sequence ID" value="NZ_CP023270.1"/>
</dbReference>
<dbReference type="Proteomes" id="UP000239477">
    <property type="component" value="Chromosome"/>
</dbReference>
<dbReference type="SUPFAM" id="SSF160904">
    <property type="entry name" value="Jann2411-like"/>
    <property type="match status" value="1"/>
</dbReference>
<dbReference type="EMBL" id="CP023270">
    <property type="protein sequence ID" value="AVJ27979.1"/>
    <property type="molecule type" value="Genomic_DNA"/>
</dbReference>
<dbReference type="InterPro" id="IPR023286">
    <property type="entry name" value="ABATE_dom_sf"/>
</dbReference>
<evidence type="ECO:0000313" key="2">
    <source>
        <dbReference type="EMBL" id="AVJ27979.1"/>
    </source>
</evidence>
<dbReference type="Pfam" id="PF11706">
    <property type="entry name" value="zf-CGNR"/>
    <property type="match status" value="1"/>
</dbReference>